<dbReference type="InterPro" id="IPR003034">
    <property type="entry name" value="SAP_dom"/>
</dbReference>
<feature type="region of interest" description="Disordered" evidence="1">
    <location>
        <begin position="120"/>
        <end position="140"/>
    </location>
</feature>
<sequence length="185" mass="19749">MSLPLVPERNTDGSLLRVVEYKEVARGIEVGYDLMGGVDIRLGGDFVYVHINYDWRYTDNASRKALAESIVGLLSGADEAFPVVGLEKLRVALAARGLSTQGDAGALIDRVCEALAGDGESRGSQVVDSNSKVPSWGQPSPDDLAGMNWWNAMTEGERLVALQAAGTSIPAVAWGHYKTTQSSPI</sequence>
<dbReference type="PROSITE" id="PS50800">
    <property type="entry name" value="SAP"/>
    <property type="match status" value="1"/>
</dbReference>
<feature type="domain" description="SAP" evidence="2">
    <location>
        <begin position="81"/>
        <end position="115"/>
    </location>
</feature>
<organism evidence="3 4">
    <name type="scientific">Hydrogenophaga defluvii</name>
    <dbReference type="NCBI Taxonomy" id="249410"/>
    <lineage>
        <taxon>Bacteria</taxon>
        <taxon>Pseudomonadati</taxon>
        <taxon>Pseudomonadota</taxon>
        <taxon>Betaproteobacteria</taxon>
        <taxon>Burkholderiales</taxon>
        <taxon>Comamonadaceae</taxon>
        <taxon>Hydrogenophaga</taxon>
    </lineage>
</organism>
<gene>
    <name evidence="3" type="ORF">ACFQU0_17845</name>
</gene>
<proteinExistence type="predicted"/>
<dbReference type="Proteomes" id="UP001596457">
    <property type="component" value="Unassembled WGS sequence"/>
</dbReference>
<keyword evidence="4" id="KW-1185">Reference proteome</keyword>
<name>A0ABW2SFI7_9BURK</name>
<accession>A0ABW2SFI7</accession>
<evidence type="ECO:0000256" key="1">
    <source>
        <dbReference type="SAM" id="MobiDB-lite"/>
    </source>
</evidence>
<comment type="caution">
    <text evidence="3">The sequence shown here is derived from an EMBL/GenBank/DDBJ whole genome shotgun (WGS) entry which is preliminary data.</text>
</comment>
<evidence type="ECO:0000259" key="2">
    <source>
        <dbReference type="PROSITE" id="PS50800"/>
    </source>
</evidence>
<evidence type="ECO:0000313" key="4">
    <source>
        <dbReference type="Proteomes" id="UP001596457"/>
    </source>
</evidence>
<protein>
    <submittedName>
        <fullName evidence="3">SAP domain-containing protein</fullName>
    </submittedName>
</protein>
<dbReference type="EMBL" id="JBHTBZ010000062">
    <property type="protein sequence ID" value="MFC7462293.1"/>
    <property type="molecule type" value="Genomic_DNA"/>
</dbReference>
<evidence type="ECO:0000313" key="3">
    <source>
        <dbReference type="EMBL" id="MFC7462293.1"/>
    </source>
</evidence>
<feature type="compositionally biased region" description="Polar residues" evidence="1">
    <location>
        <begin position="122"/>
        <end position="133"/>
    </location>
</feature>
<reference evidence="4" key="1">
    <citation type="journal article" date="2019" name="Int. J. Syst. Evol. Microbiol.">
        <title>The Global Catalogue of Microorganisms (GCM) 10K type strain sequencing project: providing services to taxonomists for standard genome sequencing and annotation.</title>
        <authorList>
            <consortium name="The Broad Institute Genomics Platform"/>
            <consortium name="The Broad Institute Genome Sequencing Center for Infectious Disease"/>
            <person name="Wu L."/>
            <person name="Ma J."/>
        </authorList>
    </citation>
    <scope>NUCLEOTIDE SEQUENCE [LARGE SCALE GENOMIC DNA]</scope>
    <source>
        <strain evidence="4">CCUG 53903</strain>
    </source>
</reference>
<dbReference type="RefSeq" id="WP_382203085.1">
    <property type="nucleotide sequence ID" value="NZ_JBHTBZ010000062.1"/>
</dbReference>